<dbReference type="RefSeq" id="WP_073993991.1">
    <property type="nucleotide sequence ID" value="NZ_FQYT01000017.1"/>
</dbReference>
<protein>
    <submittedName>
        <fullName evidence="2">PilZ domain-containing protein</fullName>
    </submittedName>
</protein>
<dbReference type="Proteomes" id="UP000184342">
    <property type="component" value="Unassembled WGS sequence"/>
</dbReference>
<dbReference type="Pfam" id="PF07238">
    <property type="entry name" value="PilZ"/>
    <property type="match status" value="1"/>
</dbReference>
<gene>
    <name evidence="2" type="ORF">SAMN02745691_01697</name>
</gene>
<dbReference type="Gene3D" id="2.40.10.220">
    <property type="entry name" value="predicted glycosyltransferase like domains"/>
    <property type="match status" value="1"/>
</dbReference>
<reference evidence="2 3" key="1">
    <citation type="submission" date="2016-11" db="EMBL/GenBank/DDBJ databases">
        <authorList>
            <person name="Jaros S."/>
            <person name="Januszkiewicz K."/>
            <person name="Wedrychowicz H."/>
        </authorList>
    </citation>
    <scope>NUCLEOTIDE SEQUENCE [LARGE SCALE GENOMIC DNA]</scope>
    <source>
        <strain evidence="2 3">DSM 15970</strain>
    </source>
</reference>
<accession>A0A1M6I726</accession>
<keyword evidence="3" id="KW-1185">Reference proteome</keyword>
<dbReference type="STRING" id="1122934.SAMN02745691_01697"/>
<dbReference type="EMBL" id="FQYT01000017">
    <property type="protein sequence ID" value="SHJ30202.1"/>
    <property type="molecule type" value="Genomic_DNA"/>
</dbReference>
<dbReference type="GO" id="GO:0035438">
    <property type="term" value="F:cyclic-di-GMP binding"/>
    <property type="evidence" value="ECO:0007669"/>
    <property type="project" value="InterPro"/>
</dbReference>
<organism evidence="2 3">
    <name type="scientific">Parasporobacterium paucivorans DSM 15970</name>
    <dbReference type="NCBI Taxonomy" id="1122934"/>
    <lineage>
        <taxon>Bacteria</taxon>
        <taxon>Bacillati</taxon>
        <taxon>Bacillota</taxon>
        <taxon>Clostridia</taxon>
        <taxon>Lachnospirales</taxon>
        <taxon>Lachnospiraceae</taxon>
        <taxon>Parasporobacterium</taxon>
    </lineage>
</organism>
<feature type="domain" description="PilZ" evidence="1">
    <location>
        <begin position="94"/>
        <end position="199"/>
    </location>
</feature>
<sequence>MLDNCSKCSLYNLDNQFICDAQVISVNEEKASLALLDDYSEQLSTEVQVTFYDSIDGLITYLCTLYSYKEVVHPHYRSYFSVNCRFEEERGVIQRRRDIKVKTDFKIDISTKDADFHNITLEGCVRDISAGGLFFIAKEELVVGNEFSFPFQKGSVPLLLEGIILRRQKVPFQDRTGYGCRFIRLSVAKEAVIREFVFREQIHQKNA</sequence>
<name>A0A1M6I726_9FIRM</name>
<evidence type="ECO:0000259" key="1">
    <source>
        <dbReference type="Pfam" id="PF07238"/>
    </source>
</evidence>
<evidence type="ECO:0000313" key="3">
    <source>
        <dbReference type="Proteomes" id="UP000184342"/>
    </source>
</evidence>
<evidence type="ECO:0000313" key="2">
    <source>
        <dbReference type="EMBL" id="SHJ30202.1"/>
    </source>
</evidence>
<dbReference type="InterPro" id="IPR009875">
    <property type="entry name" value="PilZ_domain"/>
</dbReference>
<dbReference type="SUPFAM" id="SSF141371">
    <property type="entry name" value="PilZ domain-like"/>
    <property type="match status" value="1"/>
</dbReference>
<dbReference type="AlphaFoldDB" id="A0A1M6I726"/>
<dbReference type="OrthoDB" id="2037509at2"/>
<proteinExistence type="predicted"/>